<dbReference type="InterPro" id="IPR011701">
    <property type="entry name" value="MFS"/>
</dbReference>
<dbReference type="Proteomes" id="UP000242287">
    <property type="component" value="Unassembled WGS sequence"/>
</dbReference>
<feature type="transmembrane region" description="Helical" evidence="7">
    <location>
        <begin position="291"/>
        <end position="310"/>
    </location>
</feature>
<evidence type="ECO:0000313" key="9">
    <source>
        <dbReference type="Proteomes" id="UP000242287"/>
    </source>
</evidence>
<feature type="transmembrane region" description="Helical" evidence="7">
    <location>
        <begin position="319"/>
        <end position="337"/>
    </location>
</feature>
<evidence type="ECO:0000256" key="2">
    <source>
        <dbReference type="ARBA" id="ARBA00008335"/>
    </source>
</evidence>
<reference evidence="8 9" key="1">
    <citation type="submission" date="2014-02" db="EMBL/GenBank/DDBJ databases">
        <title>Transposable element dynamics among asymbiotic and ectomycorrhizal Amanita fungi.</title>
        <authorList>
            <consortium name="DOE Joint Genome Institute"/>
            <person name="Hess J."/>
            <person name="Skrede I."/>
            <person name="Wolfe B."/>
            <person name="LaButti K."/>
            <person name="Ohm R.A."/>
            <person name="Grigoriev I.V."/>
            <person name="Pringle A."/>
        </authorList>
    </citation>
    <scope>NUCLEOTIDE SEQUENCE [LARGE SCALE GENOMIC DNA]</scope>
    <source>
        <strain evidence="8 9">SKay4041</strain>
    </source>
</reference>
<dbReference type="STRING" id="703135.A0A2A9NMD9"/>
<dbReference type="SUPFAM" id="SSF103473">
    <property type="entry name" value="MFS general substrate transporter"/>
    <property type="match status" value="1"/>
</dbReference>
<dbReference type="InterPro" id="IPR036259">
    <property type="entry name" value="MFS_trans_sf"/>
</dbReference>
<dbReference type="FunFam" id="1.20.1250.20:FF:000286">
    <property type="entry name" value="MFS efflux transporter"/>
    <property type="match status" value="1"/>
</dbReference>
<dbReference type="EMBL" id="KZ302047">
    <property type="protein sequence ID" value="PFH48890.1"/>
    <property type="molecule type" value="Genomic_DNA"/>
</dbReference>
<keyword evidence="9" id="KW-1185">Reference proteome</keyword>
<gene>
    <name evidence="8" type="ORF">AMATHDRAFT_5408</name>
</gene>
<feature type="transmembrane region" description="Helical" evidence="7">
    <location>
        <begin position="185"/>
        <end position="205"/>
    </location>
</feature>
<keyword evidence="6 7" id="KW-0472">Membrane</keyword>
<keyword evidence="4 7" id="KW-0812">Transmembrane</keyword>
<evidence type="ECO:0000256" key="1">
    <source>
        <dbReference type="ARBA" id="ARBA00004127"/>
    </source>
</evidence>
<keyword evidence="3" id="KW-0813">Transport</keyword>
<dbReference type="OrthoDB" id="413079at2759"/>
<evidence type="ECO:0008006" key="10">
    <source>
        <dbReference type="Google" id="ProtNLM"/>
    </source>
</evidence>
<sequence>MTDLKSTPIRDQKNEITLPEKEKLDTTTMVSSEIIADMKSSRSRKQVILGRFQFATLCYCFFVIGWNDGSTGPLLPRIQEVYHVNFTVVSLIFVISCIGIITGSILNLFASDKLGLGKILVADLAGLRTHTASCCQNVAYLLQSLALPFPAFALSFLISGFGIAFEGAQGSGFVVALKDHTKMGLLHAFYGLGATVSPLVSTQFAQLKHWSFHYLVSRKMAICLSDSGYAVPKESVDDKGSLEKIRETMKTKAVHLIAFFILVYDGVEVTIGAWTVTYIIRIRGGGPSSGYVSTGYFGGLTLGRVALLWLNQKLGESRAILLYGILALGLQFVFWFVPSIIGNAIVVALIGFLLGPMYPLAMNHCGRILPPGIITNSIGWINAIGFTGCALIPFMTGAIAQRWGIQSLQPL</sequence>
<feature type="transmembrane region" description="Helical" evidence="7">
    <location>
        <begin position="373"/>
        <end position="394"/>
    </location>
</feature>
<comment type="similarity">
    <text evidence="2">Belongs to the major facilitator superfamily.</text>
</comment>
<evidence type="ECO:0000256" key="7">
    <source>
        <dbReference type="SAM" id="Phobius"/>
    </source>
</evidence>
<evidence type="ECO:0000256" key="6">
    <source>
        <dbReference type="ARBA" id="ARBA00023136"/>
    </source>
</evidence>
<feature type="transmembrane region" description="Helical" evidence="7">
    <location>
        <begin position="48"/>
        <end position="66"/>
    </location>
</feature>
<dbReference type="GO" id="GO:0022857">
    <property type="term" value="F:transmembrane transporter activity"/>
    <property type="evidence" value="ECO:0007669"/>
    <property type="project" value="InterPro"/>
</dbReference>
<protein>
    <recommendedName>
        <fullName evidence="10">Major facilitator superfamily (MFS) profile domain-containing protein</fullName>
    </recommendedName>
</protein>
<dbReference type="InterPro" id="IPR051788">
    <property type="entry name" value="MFS_Transporter"/>
</dbReference>
<organism evidence="8 9">
    <name type="scientific">Amanita thiersii Skay4041</name>
    <dbReference type="NCBI Taxonomy" id="703135"/>
    <lineage>
        <taxon>Eukaryota</taxon>
        <taxon>Fungi</taxon>
        <taxon>Dikarya</taxon>
        <taxon>Basidiomycota</taxon>
        <taxon>Agaricomycotina</taxon>
        <taxon>Agaricomycetes</taxon>
        <taxon>Agaricomycetidae</taxon>
        <taxon>Agaricales</taxon>
        <taxon>Pluteineae</taxon>
        <taxon>Amanitaceae</taxon>
        <taxon>Amanita</taxon>
    </lineage>
</organism>
<dbReference type="Pfam" id="PF07690">
    <property type="entry name" value="MFS_1"/>
    <property type="match status" value="1"/>
</dbReference>
<evidence type="ECO:0000256" key="5">
    <source>
        <dbReference type="ARBA" id="ARBA00022989"/>
    </source>
</evidence>
<dbReference type="PANTHER" id="PTHR23514:SF3">
    <property type="entry name" value="BYPASS OF STOP CODON PROTEIN 6"/>
    <property type="match status" value="1"/>
</dbReference>
<comment type="subcellular location">
    <subcellularLocation>
        <location evidence="1">Endomembrane system</location>
        <topology evidence="1">Multi-pass membrane protein</topology>
    </subcellularLocation>
</comment>
<feature type="transmembrane region" description="Helical" evidence="7">
    <location>
        <begin position="145"/>
        <end position="165"/>
    </location>
</feature>
<name>A0A2A9NMD9_9AGAR</name>
<accession>A0A2A9NMD9</accession>
<proteinExistence type="inferred from homology"/>
<keyword evidence="5 7" id="KW-1133">Transmembrane helix</keyword>
<evidence type="ECO:0000256" key="3">
    <source>
        <dbReference type="ARBA" id="ARBA00022448"/>
    </source>
</evidence>
<dbReference type="AlphaFoldDB" id="A0A2A9NMD9"/>
<dbReference type="Gene3D" id="1.20.1250.20">
    <property type="entry name" value="MFS general substrate transporter like domains"/>
    <property type="match status" value="2"/>
</dbReference>
<dbReference type="GO" id="GO:0016020">
    <property type="term" value="C:membrane"/>
    <property type="evidence" value="ECO:0007669"/>
    <property type="project" value="TreeGrafter"/>
</dbReference>
<dbReference type="GO" id="GO:0012505">
    <property type="term" value="C:endomembrane system"/>
    <property type="evidence" value="ECO:0007669"/>
    <property type="project" value="UniProtKB-SubCell"/>
</dbReference>
<evidence type="ECO:0000256" key="4">
    <source>
        <dbReference type="ARBA" id="ARBA00022692"/>
    </source>
</evidence>
<dbReference type="PANTHER" id="PTHR23514">
    <property type="entry name" value="BYPASS OF STOP CODON PROTEIN 6"/>
    <property type="match status" value="1"/>
</dbReference>
<feature type="transmembrane region" description="Helical" evidence="7">
    <location>
        <begin position="343"/>
        <end position="361"/>
    </location>
</feature>
<evidence type="ECO:0000313" key="8">
    <source>
        <dbReference type="EMBL" id="PFH48890.1"/>
    </source>
</evidence>
<feature type="transmembrane region" description="Helical" evidence="7">
    <location>
        <begin position="86"/>
        <end position="110"/>
    </location>
</feature>
<feature type="transmembrane region" description="Helical" evidence="7">
    <location>
        <begin position="253"/>
        <end position="279"/>
    </location>
</feature>